<dbReference type="EMBL" id="UINC01223925">
    <property type="protein sequence ID" value="SVE53322.1"/>
    <property type="molecule type" value="Genomic_DNA"/>
</dbReference>
<accession>A0A383E903</accession>
<gene>
    <name evidence="1" type="ORF">METZ01_LOCUS506176</name>
</gene>
<proteinExistence type="predicted"/>
<evidence type="ECO:0000313" key="1">
    <source>
        <dbReference type="EMBL" id="SVE53322.1"/>
    </source>
</evidence>
<reference evidence="1" key="1">
    <citation type="submission" date="2018-05" db="EMBL/GenBank/DDBJ databases">
        <authorList>
            <person name="Lanie J.A."/>
            <person name="Ng W.-L."/>
            <person name="Kazmierczak K.M."/>
            <person name="Andrzejewski T.M."/>
            <person name="Davidsen T.M."/>
            <person name="Wayne K.J."/>
            <person name="Tettelin H."/>
            <person name="Glass J.I."/>
            <person name="Rusch D."/>
            <person name="Podicherti R."/>
            <person name="Tsui H.-C.T."/>
            <person name="Winkler M.E."/>
        </authorList>
    </citation>
    <scope>NUCLEOTIDE SEQUENCE</scope>
</reference>
<sequence>VEVILILGAAPTERKGAAKLAEAQEAIIWRRESVVMALSLAKSYAGTSLQQFALTDHGAGVG</sequence>
<dbReference type="AlphaFoldDB" id="A0A383E903"/>
<name>A0A383E903_9ZZZZ</name>
<feature type="non-terminal residue" evidence="1">
    <location>
        <position position="1"/>
    </location>
</feature>
<protein>
    <submittedName>
        <fullName evidence="1">Uncharacterized protein</fullName>
    </submittedName>
</protein>
<organism evidence="1">
    <name type="scientific">marine metagenome</name>
    <dbReference type="NCBI Taxonomy" id="408172"/>
    <lineage>
        <taxon>unclassified sequences</taxon>
        <taxon>metagenomes</taxon>
        <taxon>ecological metagenomes</taxon>
    </lineage>
</organism>